<dbReference type="InterPro" id="IPR051268">
    <property type="entry name" value="Type-I_R_enzyme_R_subunit"/>
</dbReference>
<dbReference type="AlphaFoldDB" id="X1UTV3"/>
<dbReference type="SUPFAM" id="SSF52540">
    <property type="entry name" value="P-loop containing nucleoside triphosphate hydrolases"/>
    <property type="match status" value="1"/>
</dbReference>
<accession>X1UTV3</accession>
<evidence type="ECO:0000256" key="1">
    <source>
        <dbReference type="ARBA" id="ARBA00022747"/>
    </source>
</evidence>
<organism evidence="3">
    <name type="scientific">marine sediment metagenome</name>
    <dbReference type="NCBI Taxonomy" id="412755"/>
    <lineage>
        <taxon>unclassified sequences</taxon>
        <taxon>metagenomes</taxon>
        <taxon>ecological metagenomes</taxon>
    </lineage>
</organism>
<gene>
    <name evidence="3" type="ORF">S12H4_60150</name>
</gene>
<sequence>MASATHEELDELKDRVNYVKETDMAVVVSQSQNEIADMKNKGLDIKAHRERMLKEDLDTKFKDPDDPFRIVFVCAMWMTGFDVPSCSTIYLDRPMRNHTLMQTIARANRVFKDKVNGLIVDYVGVFRNIQKALAIYGSGSGG</sequence>
<proteinExistence type="predicted"/>
<dbReference type="PANTHER" id="PTHR30195">
    <property type="entry name" value="TYPE I SITE-SPECIFIC DEOXYRIBONUCLEASE PROTEIN SUBUNIT M AND R"/>
    <property type="match status" value="1"/>
</dbReference>
<feature type="non-terminal residue" evidence="3">
    <location>
        <position position="142"/>
    </location>
</feature>
<comment type="caution">
    <text evidence="3">The sequence shown here is derived from an EMBL/GenBank/DDBJ whole genome shotgun (WGS) entry which is preliminary data.</text>
</comment>
<name>X1UTV3_9ZZZZ</name>
<dbReference type="Pfam" id="PF22679">
    <property type="entry name" value="T1R_D3-like"/>
    <property type="match status" value="1"/>
</dbReference>
<protein>
    <recommendedName>
        <fullName evidence="2">Restriction endonuclease type I HsdR second RecA-like helicase domain-containing protein</fullName>
    </recommendedName>
</protein>
<keyword evidence="1" id="KW-0680">Restriction system</keyword>
<dbReference type="CDD" id="cd18800">
    <property type="entry name" value="SF2_C_EcoR124I-like"/>
    <property type="match status" value="1"/>
</dbReference>
<dbReference type="GO" id="GO:0009307">
    <property type="term" value="P:DNA restriction-modification system"/>
    <property type="evidence" value="ECO:0007669"/>
    <property type="project" value="UniProtKB-KW"/>
</dbReference>
<dbReference type="InterPro" id="IPR027417">
    <property type="entry name" value="P-loop_NTPase"/>
</dbReference>
<dbReference type="Gene3D" id="3.40.50.300">
    <property type="entry name" value="P-loop containing nucleotide triphosphate hydrolases"/>
    <property type="match status" value="1"/>
</dbReference>
<dbReference type="EMBL" id="BARW01039513">
    <property type="protein sequence ID" value="GAJ20943.1"/>
    <property type="molecule type" value="Genomic_DNA"/>
</dbReference>
<evidence type="ECO:0000313" key="3">
    <source>
        <dbReference type="EMBL" id="GAJ20943.1"/>
    </source>
</evidence>
<evidence type="ECO:0000259" key="2">
    <source>
        <dbReference type="Pfam" id="PF22679"/>
    </source>
</evidence>
<reference evidence="3" key="1">
    <citation type="journal article" date="2014" name="Front. Microbiol.">
        <title>High frequency of phylogenetically diverse reductive dehalogenase-homologous genes in deep subseafloor sedimentary metagenomes.</title>
        <authorList>
            <person name="Kawai M."/>
            <person name="Futagami T."/>
            <person name="Toyoda A."/>
            <person name="Takaki Y."/>
            <person name="Nishi S."/>
            <person name="Hori S."/>
            <person name="Arai W."/>
            <person name="Tsubouchi T."/>
            <person name="Morono Y."/>
            <person name="Uchiyama I."/>
            <person name="Ito T."/>
            <person name="Fujiyama A."/>
            <person name="Inagaki F."/>
            <person name="Takami H."/>
        </authorList>
    </citation>
    <scope>NUCLEOTIDE SEQUENCE</scope>
    <source>
        <strain evidence="3">Expedition CK06-06</strain>
    </source>
</reference>
<dbReference type="PANTHER" id="PTHR30195:SF15">
    <property type="entry name" value="TYPE I RESTRICTION ENZYME HINDI ENDONUCLEASE SUBUNIT"/>
    <property type="match status" value="1"/>
</dbReference>
<dbReference type="InterPro" id="IPR055180">
    <property type="entry name" value="HsdR_RecA-like_helicase_dom_2"/>
</dbReference>
<feature type="domain" description="Restriction endonuclease type I HsdR second RecA-like helicase" evidence="2">
    <location>
        <begin position="44"/>
        <end position="122"/>
    </location>
</feature>